<accession>C4K864</accession>
<proteinExistence type="predicted"/>
<evidence type="ECO:0000313" key="2">
    <source>
        <dbReference type="Proteomes" id="UP000002334"/>
    </source>
</evidence>
<protein>
    <submittedName>
        <fullName evidence="1">Uncharacterized protein</fullName>
    </submittedName>
</protein>
<name>C4K864_HAMD5</name>
<dbReference type="HOGENOM" id="CLU_3252403_0_0_6"/>
<dbReference type="Proteomes" id="UP000002334">
    <property type="component" value="Chromosome"/>
</dbReference>
<gene>
    <name evidence="1" type="ordered locus">HDEF_2161</name>
</gene>
<organism evidence="1 2">
    <name type="scientific">Hamiltonella defensa subsp. Acyrthosiphon pisum (strain 5AT)</name>
    <dbReference type="NCBI Taxonomy" id="572265"/>
    <lineage>
        <taxon>Bacteria</taxon>
        <taxon>Pseudomonadati</taxon>
        <taxon>Pseudomonadota</taxon>
        <taxon>Gammaproteobacteria</taxon>
        <taxon>Enterobacterales</taxon>
        <taxon>Enterobacteriaceae</taxon>
        <taxon>aphid secondary symbionts</taxon>
        <taxon>Candidatus Williamhamiltonella</taxon>
    </lineage>
</organism>
<dbReference type="KEGG" id="hde:HDEF_2161"/>
<sequence length="42" mass="4524">MLSAINPTLTQKVFALDLGNADRRHFLDGSAGICAFSDSKIE</sequence>
<reference evidence="1 2" key="1">
    <citation type="journal article" date="2009" name="Proc. Natl. Acad. Sci. U.S.A.">
        <title>Hamiltonella defensa, genome evolution of protective bacterial endosymbiont from pathogenic ancestors.</title>
        <authorList>
            <person name="Degnan P.H."/>
            <person name="Yu Y."/>
            <person name="Sisneros N."/>
            <person name="Wing R.A."/>
            <person name="Moran N.A."/>
        </authorList>
    </citation>
    <scope>NUCLEOTIDE SEQUENCE [LARGE SCALE GENOMIC DNA]</scope>
    <source>
        <strain evidence="2">5AT</strain>
    </source>
</reference>
<dbReference type="EMBL" id="CP001277">
    <property type="protein sequence ID" value="ACQ68720.1"/>
    <property type="molecule type" value="Genomic_DNA"/>
</dbReference>
<dbReference type="STRING" id="572265.HDEF_2161"/>
<keyword evidence="2" id="KW-1185">Reference proteome</keyword>
<dbReference type="AlphaFoldDB" id="C4K864"/>
<evidence type="ECO:0000313" key="1">
    <source>
        <dbReference type="EMBL" id="ACQ68720.1"/>
    </source>
</evidence>